<dbReference type="AlphaFoldDB" id="G0P6L9"/>
<dbReference type="Gene3D" id="1.10.10.1940">
    <property type="match status" value="1"/>
</dbReference>
<sequence length="147" mass="16418">MLKTLIFAVFLGYCTYVVYSQTPCMDNLINCPEEASHCNDYFYQQSCPLTCKVCKNPPDGCFDTNTECAISITACMLPQIYSQCNSTCGRCNGPNCVDHLSECPMYSKPCSPAVSACPTWAKNGFCTNTFYPPEQRKQYCAKTCKFC</sequence>
<evidence type="ECO:0000313" key="5">
    <source>
        <dbReference type="Proteomes" id="UP000008068"/>
    </source>
</evidence>
<reference evidence="5" key="1">
    <citation type="submission" date="2011-07" db="EMBL/GenBank/DDBJ databases">
        <authorList>
            <consortium name="Caenorhabditis brenneri Sequencing and Analysis Consortium"/>
            <person name="Wilson R.K."/>
        </authorList>
    </citation>
    <scope>NUCLEOTIDE SEQUENCE [LARGE SCALE GENOMIC DNA]</scope>
    <source>
        <strain evidence="5">PB2801</strain>
    </source>
</reference>
<keyword evidence="1" id="KW-1015">Disulfide bond</keyword>
<dbReference type="PANTHER" id="PTHR21724:SF100">
    <property type="entry name" value="SHKT DOMAIN-CONTAINING PROTEIN"/>
    <property type="match status" value="1"/>
</dbReference>
<feature type="disulfide bond" evidence="1">
    <location>
        <begin position="38"/>
        <end position="51"/>
    </location>
</feature>
<dbReference type="PROSITE" id="PS51670">
    <property type="entry name" value="SHKT"/>
    <property type="match status" value="2"/>
</dbReference>
<feature type="domain" description="ShKT" evidence="3">
    <location>
        <begin position="110"/>
        <end position="147"/>
    </location>
</feature>
<evidence type="ECO:0000256" key="1">
    <source>
        <dbReference type="PROSITE-ProRule" id="PRU01005"/>
    </source>
</evidence>
<evidence type="ECO:0000256" key="2">
    <source>
        <dbReference type="SAM" id="SignalP"/>
    </source>
</evidence>
<proteinExistence type="predicted"/>
<feature type="signal peptide" evidence="2">
    <location>
        <begin position="1"/>
        <end position="20"/>
    </location>
</feature>
<dbReference type="eggNOG" id="ENOG502RXTF">
    <property type="taxonomic scope" value="Eukaryota"/>
</dbReference>
<accession>G0P6L9</accession>
<dbReference type="SMART" id="SM00254">
    <property type="entry name" value="ShKT"/>
    <property type="match status" value="3"/>
</dbReference>
<dbReference type="OMA" id="ISITACM"/>
<dbReference type="Proteomes" id="UP000008068">
    <property type="component" value="Unassembled WGS sequence"/>
</dbReference>
<name>G0P6L9_CAEBE</name>
<protein>
    <recommendedName>
        <fullName evidence="3">ShKT domain-containing protein</fullName>
    </recommendedName>
</protein>
<feature type="domain" description="ShKT" evidence="3">
    <location>
        <begin position="24"/>
        <end position="54"/>
    </location>
</feature>
<feature type="chain" id="PRO_5003406882" description="ShKT domain-containing protein" evidence="2">
    <location>
        <begin position="21"/>
        <end position="147"/>
    </location>
</feature>
<dbReference type="HOGENOM" id="CLU_098771_2_0_1"/>
<evidence type="ECO:0000313" key="4">
    <source>
        <dbReference type="EMBL" id="EGT46485.1"/>
    </source>
</evidence>
<organism evidence="5">
    <name type="scientific">Caenorhabditis brenneri</name>
    <name type="common">Nematode worm</name>
    <dbReference type="NCBI Taxonomy" id="135651"/>
    <lineage>
        <taxon>Eukaryota</taxon>
        <taxon>Metazoa</taxon>
        <taxon>Ecdysozoa</taxon>
        <taxon>Nematoda</taxon>
        <taxon>Chromadorea</taxon>
        <taxon>Rhabditida</taxon>
        <taxon>Rhabditina</taxon>
        <taxon>Rhabditomorpha</taxon>
        <taxon>Rhabditoidea</taxon>
        <taxon>Rhabditidae</taxon>
        <taxon>Peloderinae</taxon>
        <taxon>Caenorhabditis</taxon>
    </lineage>
</organism>
<keyword evidence="5" id="KW-1185">Reference proteome</keyword>
<dbReference type="InterPro" id="IPR003582">
    <property type="entry name" value="ShKT_dom"/>
</dbReference>
<dbReference type="InParanoid" id="G0P6L9"/>
<dbReference type="FunCoup" id="G0P6L9">
    <property type="interactions" value="2066"/>
</dbReference>
<dbReference type="STRING" id="135651.G0P6L9"/>
<evidence type="ECO:0000259" key="3">
    <source>
        <dbReference type="PROSITE" id="PS51670"/>
    </source>
</evidence>
<comment type="caution">
    <text evidence="1">Lacks conserved residue(s) required for the propagation of feature annotation.</text>
</comment>
<dbReference type="OrthoDB" id="5872986at2759"/>
<gene>
    <name evidence="4" type="ORF">CAEBREN_10981</name>
</gene>
<keyword evidence="2" id="KW-0732">Signal</keyword>
<dbReference type="PANTHER" id="PTHR21724">
    <property type="entry name" value="SHKT DOMAIN-CONTAINING PROTEIN"/>
    <property type="match status" value="1"/>
</dbReference>
<dbReference type="Pfam" id="PF01549">
    <property type="entry name" value="ShK"/>
    <property type="match status" value="4"/>
</dbReference>
<dbReference type="EMBL" id="GL380100">
    <property type="protein sequence ID" value="EGT46485.1"/>
    <property type="molecule type" value="Genomic_DNA"/>
</dbReference>